<evidence type="ECO:0000313" key="2">
    <source>
        <dbReference type="EMBL" id="ADB95225.1"/>
    </source>
</evidence>
<dbReference type="STRING" id="1453429.UCYN_04960"/>
<accession>D3EP25</accession>
<protein>
    <submittedName>
        <fullName evidence="2">Uncharacterized protein</fullName>
    </submittedName>
</protein>
<dbReference type="HOGENOM" id="CLU_113197_0_0_3"/>
<reference evidence="2 3" key="1">
    <citation type="journal article" date="2010" name="Nature">
        <title>Metabolic streamlining in an open-ocean nitrogen-fixing cyanobacterium.</title>
        <authorList>
            <person name="Tripp H.J."/>
            <person name="Bench S.R."/>
            <person name="Turk K.A."/>
            <person name="Foster R.A."/>
            <person name="Desany B.A."/>
            <person name="Niazi F."/>
            <person name="Affourtit J.P."/>
            <person name="Zehr J.P."/>
        </authorList>
    </citation>
    <scope>NUCLEOTIDE SEQUENCE [LARGE SCALE GENOMIC DNA]</scope>
    <source>
        <strain evidence="3">ALOHA</strain>
    </source>
</reference>
<dbReference type="Proteomes" id="UP000001405">
    <property type="component" value="Chromosome"/>
</dbReference>
<name>D3EP25_ATETH</name>
<feature type="transmembrane region" description="Helical" evidence="1">
    <location>
        <begin position="102"/>
        <end position="121"/>
    </location>
</feature>
<dbReference type="EMBL" id="CP001842">
    <property type="protein sequence ID" value="ADB95225.1"/>
    <property type="molecule type" value="Genomic_DNA"/>
</dbReference>
<evidence type="ECO:0000313" key="3">
    <source>
        <dbReference type="Proteomes" id="UP000001405"/>
    </source>
</evidence>
<dbReference type="KEGG" id="cyu:UCYN_04960"/>
<dbReference type="PATRIC" id="fig|713887.8.peg.457"/>
<keyword evidence="1" id="KW-0812">Transmembrane</keyword>
<keyword evidence="1" id="KW-1133">Transmembrane helix</keyword>
<sequence>MVSNSEYKKKLITNYCNNLKDESKRFELLSAYVDGEVTSQEIKAIEYWLDTDPNFNRSYKILLRIKRETFVISRPINISISSKSTLSQNIFYKIDSQKRKKINTILSGLGTMAMIFGTIWLQDGFVFHHYVQKNQNQALTIALNRPVLEIPNKIR</sequence>
<evidence type="ECO:0000256" key="1">
    <source>
        <dbReference type="SAM" id="Phobius"/>
    </source>
</evidence>
<gene>
    <name evidence="2" type="ordered locus">UCYN_04960</name>
</gene>
<organism evidence="3">
    <name type="scientific">Atelocyanobacterium thalassa (isolate ALOHA)</name>
    <dbReference type="NCBI Taxonomy" id="1453429"/>
    <lineage>
        <taxon>Bacteria</taxon>
        <taxon>Bacillati</taxon>
        <taxon>Cyanobacteriota</taxon>
        <taxon>Cyanophyceae</taxon>
        <taxon>Oscillatoriophycideae</taxon>
        <taxon>Chroococcales</taxon>
        <taxon>Aphanothecaceae</taxon>
        <taxon>Candidatus Atelocyanobacterium</taxon>
        <taxon>Candidatus Atelocyanobacterium thalassae</taxon>
    </lineage>
</organism>
<keyword evidence="1" id="KW-0472">Membrane</keyword>
<proteinExistence type="predicted"/>
<dbReference type="OrthoDB" id="463972at2"/>
<keyword evidence="3" id="KW-1185">Reference proteome</keyword>
<dbReference type="RefSeq" id="WP_012953890.1">
    <property type="nucleotide sequence ID" value="NC_013771.1"/>
</dbReference>
<dbReference type="AlphaFoldDB" id="D3EP25"/>